<dbReference type="PANTHER" id="PTHR43177">
    <property type="entry name" value="PROTEIN NRFC"/>
    <property type="match status" value="1"/>
</dbReference>
<dbReference type="Pfam" id="PF13247">
    <property type="entry name" value="Fer4_11"/>
    <property type="match status" value="1"/>
</dbReference>
<dbReference type="PROSITE" id="PS00198">
    <property type="entry name" value="4FE4S_FER_1"/>
    <property type="match status" value="1"/>
</dbReference>
<dbReference type="CDD" id="cd10551">
    <property type="entry name" value="PsrB"/>
    <property type="match status" value="1"/>
</dbReference>
<feature type="domain" description="4Fe-4S ferredoxin-type" evidence="5">
    <location>
        <begin position="84"/>
        <end position="113"/>
    </location>
</feature>
<keyword evidence="3" id="KW-0408">Iron</keyword>
<proteinExistence type="predicted"/>
<gene>
    <name evidence="6" type="primary">ttrB_1</name>
    <name evidence="6" type="ORF">MOST_07420</name>
</gene>
<dbReference type="Gene3D" id="3.30.70.20">
    <property type="match status" value="2"/>
</dbReference>
<keyword evidence="2" id="KW-0479">Metal-binding</keyword>
<dbReference type="InterPro" id="IPR017900">
    <property type="entry name" value="4Fe4S_Fe_S_CS"/>
</dbReference>
<dbReference type="GO" id="GO:0046872">
    <property type="term" value="F:metal ion binding"/>
    <property type="evidence" value="ECO:0007669"/>
    <property type="project" value="UniProtKB-KW"/>
</dbReference>
<keyword evidence="1" id="KW-0004">4Fe-4S</keyword>
<evidence type="ECO:0000256" key="1">
    <source>
        <dbReference type="ARBA" id="ARBA00022485"/>
    </source>
</evidence>
<sequence length="183" mass="20467">MRTMHWGMVIDLRRCIGCHACTVACQIENNLPLNERWNKVFTVGPEGGFPNVTSHYLPRPCMHCQDAPCVDGCPTGASQRRPDGIIIVDGERCIGCKFCMLVCPYGVRQFEAEKGIVQKCHLCYERLEQGEMPRCVETCQLKARHAGDLDDPGSEVAALIKQANARPLYPHLGTKPSVYYIFP</sequence>
<comment type="caution">
    <text evidence="6">The sequence shown here is derived from an EMBL/GenBank/DDBJ whole genome shotgun (WGS) entry which is preliminary data.</text>
</comment>
<organism evidence="6 7">
    <name type="scientific">Neomoorella stamsii</name>
    <dbReference type="NCBI Taxonomy" id="1266720"/>
    <lineage>
        <taxon>Bacteria</taxon>
        <taxon>Bacillati</taxon>
        <taxon>Bacillota</taxon>
        <taxon>Clostridia</taxon>
        <taxon>Neomoorellales</taxon>
        <taxon>Neomoorellaceae</taxon>
        <taxon>Neomoorella</taxon>
    </lineage>
</organism>
<feature type="domain" description="4Fe-4S ferredoxin-type" evidence="5">
    <location>
        <begin position="6"/>
        <end position="36"/>
    </location>
</feature>
<evidence type="ECO:0000256" key="3">
    <source>
        <dbReference type="ARBA" id="ARBA00023004"/>
    </source>
</evidence>
<keyword evidence="4" id="KW-0411">Iron-sulfur</keyword>
<dbReference type="EMBL" id="PVXL01000024">
    <property type="protein sequence ID" value="PRR75860.1"/>
    <property type="molecule type" value="Genomic_DNA"/>
</dbReference>
<reference evidence="6 7" key="1">
    <citation type="submission" date="2018-03" db="EMBL/GenBank/DDBJ databases">
        <title>Genome sequence of Moorella stamsii DSM 26217.</title>
        <authorList>
            <person name="Poehlein A."/>
            <person name="Daniel R."/>
        </authorList>
    </citation>
    <scope>NUCLEOTIDE SEQUENCE [LARGE SCALE GENOMIC DNA]</scope>
    <source>
        <strain evidence="7">DSM 26217</strain>
    </source>
</reference>
<accession>A0A9X7P704</accession>
<dbReference type="PANTHER" id="PTHR43177:SF3">
    <property type="entry name" value="PROTEIN NRFC HOMOLOG"/>
    <property type="match status" value="1"/>
</dbReference>
<evidence type="ECO:0000313" key="6">
    <source>
        <dbReference type="EMBL" id="PRR75860.1"/>
    </source>
</evidence>
<dbReference type="InterPro" id="IPR017896">
    <property type="entry name" value="4Fe4S_Fe-S-bd"/>
</dbReference>
<dbReference type="GO" id="GO:0051539">
    <property type="term" value="F:4 iron, 4 sulfur cluster binding"/>
    <property type="evidence" value="ECO:0007669"/>
    <property type="project" value="UniProtKB-KW"/>
</dbReference>
<dbReference type="SUPFAM" id="SSF54862">
    <property type="entry name" value="4Fe-4S ferredoxins"/>
    <property type="match status" value="1"/>
</dbReference>
<dbReference type="InterPro" id="IPR050954">
    <property type="entry name" value="ET_IronSulfur_Cluster-Binding"/>
</dbReference>
<evidence type="ECO:0000259" key="5">
    <source>
        <dbReference type="PROSITE" id="PS51379"/>
    </source>
</evidence>
<evidence type="ECO:0000313" key="7">
    <source>
        <dbReference type="Proteomes" id="UP000239430"/>
    </source>
</evidence>
<dbReference type="AlphaFoldDB" id="A0A9X7P704"/>
<protein>
    <submittedName>
        <fullName evidence="6">Tetrathionate reductase subunit B</fullName>
    </submittedName>
</protein>
<dbReference type="PROSITE" id="PS51379">
    <property type="entry name" value="4FE4S_FER_2"/>
    <property type="match status" value="3"/>
</dbReference>
<name>A0A9X7P704_9FIRM</name>
<feature type="domain" description="4Fe-4S ferredoxin-type" evidence="5">
    <location>
        <begin position="52"/>
        <end position="83"/>
    </location>
</feature>
<dbReference type="Pfam" id="PF12797">
    <property type="entry name" value="Fer4_2"/>
    <property type="match status" value="1"/>
</dbReference>
<evidence type="ECO:0000256" key="4">
    <source>
        <dbReference type="ARBA" id="ARBA00023014"/>
    </source>
</evidence>
<keyword evidence="7" id="KW-1185">Reference proteome</keyword>
<dbReference type="Proteomes" id="UP000239430">
    <property type="component" value="Unassembled WGS sequence"/>
</dbReference>
<evidence type="ECO:0000256" key="2">
    <source>
        <dbReference type="ARBA" id="ARBA00022723"/>
    </source>
</evidence>